<dbReference type="Proteomes" id="UP000199296">
    <property type="component" value="Unassembled WGS sequence"/>
</dbReference>
<gene>
    <name evidence="3" type="ORF">SAMN04488027_102190</name>
</gene>
<feature type="chain" id="PRO_5011517805" evidence="1">
    <location>
        <begin position="20"/>
        <end position="810"/>
    </location>
</feature>
<reference evidence="3 4" key="1">
    <citation type="submission" date="2016-10" db="EMBL/GenBank/DDBJ databases">
        <authorList>
            <person name="de Groot N.N."/>
        </authorList>
    </citation>
    <scope>NUCLEOTIDE SEQUENCE [LARGE SCALE GENOMIC DNA]</scope>
    <source>
        <strain evidence="3 4">DSM 19803</strain>
    </source>
</reference>
<evidence type="ECO:0000313" key="3">
    <source>
        <dbReference type="EMBL" id="SDG49152.1"/>
    </source>
</evidence>
<accession>A0A1G7UNL4</accession>
<keyword evidence="1" id="KW-0732">Signal</keyword>
<dbReference type="Pfam" id="PF19313">
    <property type="entry name" value="DUF5916"/>
    <property type="match status" value="1"/>
</dbReference>
<proteinExistence type="predicted"/>
<feature type="domain" description="DUF5916" evidence="2">
    <location>
        <begin position="228"/>
        <end position="805"/>
    </location>
</feature>
<keyword evidence="4" id="KW-1185">Reference proteome</keyword>
<dbReference type="RefSeq" id="WP_093365242.1">
    <property type="nucleotide sequence ID" value="NZ_FNCW01000002.1"/>
</dbReference>
<organism evidence="3 4">
    <name type="scientific">Psychroflexus sediminis</name>
    <dbReference type="NCBI Taxonomy" id="470826"/>
    <lineage>
        <taxon>Bacteria</taxon>
        <taxon>Pseudomonadati</taxon>
        <taxon>Bacteroidota</taxon>
        <taxon>Flavobacteriia</taxon>
        <taxon>Flavobacteriales</taxon>
        <taxon>Flavobacteriaceae</taxon>
        <taxon>Psychroflexus</taxon>
    </lineage>
</organism>
<dbReference type="SUPFAM" id="SSF49344">
    <property type="entry name" value="CBD9-like"/>
    <property type="match status" value="1"/>
</dbReference>
<dbReference type="OrthoDB" id="9786766at2"/>
<dbReference type="EMBL" id="FNCW01000002">
    <property type="protein sequence ID" value="SDG49152.1"/>
    <property type="molecule type" value="Genomic_DNA"/>
</dbReference>
<feature type="signal peptide" evidence="1">
    <location>
        <begin position="1"/>
        <end position="19"/>
    </location>
</feature>
<dbReference type="STRING" id="470826.SAMN04488027_102190"/>
<dbReference type="InterPro" id="IPR045670">
    <property type="entry name" value="DUF5916"/>
</dbReference>
<protein>
    <submittedName>
        <fullName evidence="3">Carbohydrate family 9 binding domain-like</fullName>
    </submittedName>
</protein>
<evidence type="ECO:0000256" key="1">
    <source>
        <dbReference type="SAM" id="SignalP"/>
    </source>
</evidence>
<evidence type="ECO:0000259" key="2">
    <source>
        <dbReference type="Pfam" id="PF19313"/>
    </source>
</evidence>
<name>A0A1G7UNL4_9FLAO</name>
<sequence>MIRRLVCFFIFLSITLGMAQDKKQYDILRQEKSAKIDGDLSDKVWEDLDIATDFIQYSPNLKLQATPDRRTEVKLYYNNQGIFLSAKLYDDPNQMMSQFTTRDDFGQADYFALILNPNNDAQNDTQFFVFSSGTQADALSSPSIGRDFGWNAVWESAVQKTDFGWQLEMKIPYRTLRFPKTDIQTWGVQFRRHFRRERSDYAWNPIDRTKGYEGLYHGQLVGLKNLEPPLRLNLYPFTTGIVNTVGDQTSTDFKLGLDMKYGLTDNLTLDATLIPDFSQARFDNVVLNLGPFEQTFDEQRQFFTEGVDLFTKGDLFFSRRVGSAPSGSVDLDENEIAQNRPGEVGLINAIKMSGRLKSGLGVGVFNAITESTNVTVLDTLQNETRSVEVEPLANYNILVVDQQFNKNSSVSLINTNVTRSGDFRNANVTGALFDLINDSNSYQLSGEFKMSHLNLNQDEKTGFSSELTFAKISDQYQFSLSHDYADKKYDINDLGLLFRNNFNNFTARASYRIFEPTDNFQSYSIRLFSRYSQLASPQTYTGLTLYSEAVATSLKLDTYGIDFRMQPGKQYDYFEPRVDGRFFITENQTRFGGFVSSNYNRTFAINLRARAETFFEEGRDSYSYEFRIRPRIRFNEFFLMEYNFNFEKQINDRGFATFYQEEPIFGERDRQILVNSISANYIFNPFHGLNLQLRHYWDTVLYDEFMYNLNSNGRLSENKTLPKTALPSSPDINFSTWNVDLNYSWQFAPGSFLTALYRNQLFTNTSEAQNNFETTFTNLFQQDIQHTVSLRLQYFFDVNSVKSVFTTEKS</sequence>
<dbReference type="Gene3D" id="2.60.40.1190">
    <property type="match status" value="1"/>
</dbReference>
<dbReference type="CDD" id="cd09618">
    <property type="entry name" value="CBM9_like_2"/>
    <property type="match status" value="1"/>
</dbReference>
<evidence type="ECO:0000313" key="4">
    <source>
        <dbReference type="Proteomes" id="UP000199296"/>
    </source>
</evidence>
<dbReference type="AlphaFoldDB" id="A0A1G7UNL4"/>